<feature type="transmembrane region" description="Helical" evidence="1">
    <location>
        <begin position="31"/>
        <end position="55"/>
    </location>
</feature>
<keyword evidence="1" id="KW-0472">Membrane</keyword>
<dbReference type="Gene3D" id="3.30.450.20">
    <property type="entry name" value="PAS domain"/>
    <property type="match status" value="1"/>
</dbReference>
<dbReference type="PANTHER" id="PTHR43081:SF1">
    <property type="entry name" value="ADENYLATE CYCLASE, TERMINAL-DIFFERENTIATION SPECIFIC"/>
    <property type="match status" value="1"/>
</dbReference>
<dbReference type="EMBL" id="FUWJ01000001">
    <property type="protein sequence ID" value="SJZ51236.1"/>
    <property type="molecule type" value="Genomic_DNA"/>
</dbReference>
<dbReference type="PROSITE" id="PS50125">
    <property type="entry name" value="GUANYLATE_CYCLASE_2"/>
    <property type="match status" value="1"/>
</dbReference>
<evidence type="ECO:0000259" key="2">
    <source>
        <dbReference type="PROSITE" id="PS50125"/>
    </source>
</evidence>
<dbReference type="Pfam" id="PF00211">
    <property type="entry name" value="Guanylate_cyc"/>
    <property type="match status" value="1"/>
</dbReference>
<dbReference type="CDD" id="cd07302">
    <property type="entry name" value="CHD"/>
    <property type="match status" value="1"/>
</dbReference>
<name>A0A1T4L969_9HYPH</name>
<dbReference type="InterPro" id="IPR050697">
    <property type="entry name" value="Adenylyl/Guanylyl_Cyclase_3/4"/>
</dbReference>
<feature type="domain" description="Guanylate cyclase" evidence="2">
    <location>
        <begin position="465"/>
        <end position="597"/>
    </location>
</feature>
<dbReference type="GO" id="GO:0016020">
    <property type="term" value="C:membrane"/>
    <property type="evidence" value="ECO:0007669"/>
    <property type="project" value="InterPro"/>
</dbReference>
<dbReference type="GO" id="GO:0035556">
    <property type="term" value="P:intracellular signal transduction"/>
    <property type="evidence" value="ECO:0007669"/>
    <property type="project" value="InterPro"/>
</dbReference>
<dbReference type="Pfam" id="PF00672">
    <property type="entry name" value="HAMP"/>
    <property type="match status" value="1"/>
</dbReference>
<dbReference type="InterPro" id="IPR029151">
    <property type="entry name" value="Sensor-like_sf"/>
</dbReference>
<dbReference type="GO" id="GO:0006171">
    <property type="term" value="P:cAMP biosynthetic process"/>
    <property type="evidence" value="ECO:0007669"/>
    <property type="project" value="TreeGrafter"/>
</dbReference>
<feature type="domain" description="HAMP" evidence="3">
    <location>
        <begin position="385"/>
        <end position="438"/>
    </location>
</feature>
<dbReference type="GO" id="GO:0004016">
    <property type="term" value="F:adenylate cyclase activity"/>
    <property type="evidence" value="ECO:0007669"/>
    <property type="project" value="UniProtKB-ARBA"/>
</dbReference>
<evidence type="ECO:0000256" key="1">
    <source>
        <dbReference type="SAM" id="Phobius"/>
    </source>
</evidence>
<keyword evidence="5" id="KW-1185">Reference proteome</keyword>
<reference evidence="5" key="1">
    <citation type="submission" date="2017-02" db="EMBL/GenBank/DDBJ databases">
        <authorList>
            <person name="Varghese N."/>
            <person name="Submissions S."/>
        </authorList>
    </citation>
    <scope>NUCLEOTIDE SEQUENCE [LARGE SCALE GENOMIC DNA]</scope>
    <source>
        <strain evidence="5">ATCC 27094</strain>
    </source>
</reference>
<dbReference type="SUPFAM" id="SSF55073">
    <property type="entry name" value="Nucleotide cyclase"/>
    <property type="match status" value="1"/>
</dbReference>
<feature type="transmembrane region" description="Helical" evidence="1">
    <location>
        <begin position="361"/>
        <end position="388"/>
    </location>
</feature>
<dbReference type="STRING" id="225324.SAMN02745126_01426"/>
<evidence type="ECO:0000313" key="4">
    <source>
        <dbReference type="EMBL" id="SJZ51236.1"/>
    </source>
</evidence>
<accession>A0A1T4L969</accession>
<dbReference type="SUPFAM" id="SSF103190">
    <property type="entry name" value="Sensory domain-like"/>
    <property type="match status" value="1"/>
</dbReference>
<protein>
    <submittedName>
        <fullName evidence="4">Adenylate cyclase</fullName>
    </submittedName>
</protein>
<dbReference type="SMART" id="SM00044">
    <property type="entry name" value="CYCc"/>
    <property type="match status" value="1"/>
</dbReference>
<dbReference type="Gene3D" id="6.10.340.10">
    <property type="match status" value="1"/>
</dbReference>
<evidence type="ECO:0000313" key="5">
    <source>
        <dbReference type="Proteomes" id="UP000190092"/>
    </source>
</evidence>
<dbReference type="AlphaFoldDB" id="A0A1T4L969"/>
<dbReference type="Gene3D" id="3.30.70.1230">
    <property type="entry name" value="Nucleotide cyclase"/>
    <property type="match status" value="1"/>
</dbReference>
<dbReference type="InterPro" id="IPR003660">
    <property type="entry name" value="HAMP_dom"/>
</dbReference>
<dbReference type="Proteomes" id="UP000190092">
    <property type="component" value="Unassembled WGS sequence"/>
</dbReference>
<dbReference type="InterPro" id="IPR001054">
    <property type="entry name" value="A/G_cyclase"/>
</dbReference>
<organism evidence="4 5">
    <name type="scientific">Enhydrobacter aerosaccus</name>
    <dbReference type="NCBI Taxonomy" id="225324"/>
    <lineage>
        <taxon>Bacteria</taxon>
        <taxon>Pseudomonadati</taxon>
        <taxon>Pseudomonadota</taxon>
        <taxon>Alphaproteobacteria</taxon>
        <taxon>Hyphomicrobiales</taxon>
        <taxon>Enhydrobacter</taxon>
    </lineage>
</organism>
<evidence type="ECO:0000259" key="3">
    <source>
        <dbReference type="PROSITE" id="PS50885"/>
    </source>
</evidence>
<dbReference type="SMART" id="SM00304">
    <property type="entry name" value="HAMP"/>
    <property type="match status" value="1"/>
</dbReference>
<keyword evidence="1" id="KW-0812">Transmembrane</keyword>
<gene>
    <name evidence="4" type="ORF">SAMN02745126_01426</name>
</gene>
<sequence>MRLEAVAPEQSRSGGPDVKLRARRPRFTVRFSVSMLILMALILLPLSSTLLWLGWRAVDAQEQRSVDLRMNTLYNAISDFIGDGVRVDIAAAEALAETSDFSMSSGGARDEVRRRTLMALLTRHSNLAAAFAGYPDGHLVYVGRVSFLSNRERQVFGAPKDAVFLFRVVEGQGTDRRQSWWFDAVQMPRDGVQTRPTDFDPRQRPWYIEAMRRQGAALTDPYRFAWSAGGLGVSAGVPIDGGGVIGFDFNLGTLSQLLNEYKITPNSIIGLATDVADLVIESTPCQPESPGCLSNDGDVRQVLRTMAQQATGDHYRAERTLEMNGHDYRFIVQAASPVYGKSMMVAAAVPLAELSAASRILLVRAAIAAAVTVIVAIVAVLGVSLFLARSMARLAAKTERIRELDFSDRIPVESRITEISRLSQAVERMRSGLEVFGLYVSKQLVGEIMRSPGSTGLGGTRRQLTVMFTDIEGFSRISESIEPELLTSRLSRYFDTLGGAIAANHGMIDKYIGDGVMAFWNAPQPDSDHVVHACAAALEVARSSRRLAQKWRKLGRPPFNTRVGLHTGQAVVGNVGARQRINYTLVGAVANQASRLENLNKAYGTEILASGDVATAAATQFVWRPVDRIVAAGTTEVLDIHELVADIGQAKRFAPFLEKWRVARDAYIAGRFADAKRDFESALALKEGDGPCIAFISRCGQLSDAGPLVGWDGVWRFEQK</sequence>
<dbReference type="PROSITE" id="PS50885">
    <property type="entry name" value="HAMP"/>
    <property type="match status" value="1"/>
</dbReference>
<dbReference type="CDD" id="cd12913">
    <property type="entry name" value="PDC1_MCP_like"/>
    <property type="match status" value="1"/>
</dbReference>
<dbReference type="CDD" id="cd06225">
    <property type="entry name" value="HAMP"/>
    <property type="match status" value="1"/>
</dbReference>
<dbReference type="PANTHER" id="PTHR43081">
    <property type="entry name" value="ADENYLATE CYCLASE, TERMINAL-DIFFERENTIATION SPECIFIC-RELATED"/>
    <property type="match status" value="1"/>
</dbReference>
<proteinExistence type="predicted"/>
<keyword evidence="1" id="KW-1133">Transmembrane helix</keyword>
<dbReference type="InterPro" id="IPR029787">
    <property type="entry name" value="Nucleotide_cyclase"/>
</dbReference>